<dbReference type="GO" id="GO:0005891">
    <property type="term" value="C:voltage-gated calcium channel complex"/>
    <property type="evidence" value="ECO:0007669"/>
    <property type="project" value="TreeGrafter"/>
</dbReference>
<feature type="transmembrane region" description="Helical" evidence="15">
    <location>
        <begin position="427"/>
        <end position="452"/>
    </location>
</feature>
<sequence>MTEASGENDVEAEDPLTRCLNSLHRCWFELGSQVEALRAENRMLKAQVSELQPSRECSKDFDNSRRPDSKSMSEEQAPMLPGTFPDDAKSGLFSEVEDSSGILTLDTLAPSPKPKRKVQARNKEGLRARTFGLKESVNVSLSAARLGMLTQREILMEELESQASMRRMMSAFVPAGDFEWRKPNFLQSISRHIIFKLLVMIAILANSAYLGFDADLQVRNSFRSIQDQDAVPHLPAADIVFPVIFVVELVIRLGAERRGFFEGEEKWWNVFDIVLVLNSGLETFTTLANFSFLRILRVFRLVRLVRVVRNVKSLKSLRTMIFALINSFTSLLWALIVICLIIFIFSILFCNGVAAHNNTIFRNLQNVSAWEENEMVQEALLGEKHFGGLWSTCVSLFSAVTGGNDWMMYGELLRNLKNGEHDITGELYFLIFGFYVAFCMIGLLNVVTGIFVDSAVSTRTEDEVVDAFTDQMAARCREVRRIFNEADIEGKGALTYEQLKDQLSNPWVKAYFHGLDIDPNEAAIIFTLMDTDHNGTVTADEFIDGTMKLKGSAKSVDMLLLMFDQVRFTTKFNFLCSFIEDELRNIKSVLTPGGERKLPAKIFKAPEGSACFTASKSNMEFMELLDPEEDAKR</sequence>
<feature type="transmembrane region" description="Helical" evidence="15">
    <location>
        <begin position="317"/>
        <end position="349"/>
    </location>
</feature>
<dbReference type="SMART" id="SM00054">
    <property type="entry name" value="EFh"/>
    <property type="match status" value="2"/>
</dbReference>
<dbReference type="AlphaFoldDB" id="A0A812VLY9"/>
<evidence type="ECO:0000256" key="14">
    <source>
        <dbReference type="SAM" id="MobiDB-lite"/>
    </source>
</evidence>
<evidence type="ECO:0000256" key="13">
    <source>
        <dbReference type="ARBA" id="ARBA00023303"/>
    </source>
</evidence>
<evidence type="ECO:0000256" key="12">
    <source>
        <dbReference type="ARBA" id="ARBA00023180"/>
    </source>
</evidence>
<dbReference type="GO" id="GO:0005509">
    <property type="term" value="F:calcium ion binding"/>
    <property type="evidence" value="ECO:0007669"/>
    <property type="project" value="InterPro"/>
</dbReference>
<name>A0A812VLY9_9DINO</name>
<gene>
    <name evidence="17" type="primary">scn4aa</name>
    <name evidence="17" type="ORF">SNEC2469_LOCUS17808</name>
</gene>
<keyword evidence="5" id="KW-0107">Calcium channel</keyword>
<evidence type="ECO:0000256" key="4">
    <source>
        <dbReference type="ARBA" id="ARBA00022568"/>
    </source>
</evidence>
<organism evidence="17 18">
    <name type="scientific">Symbiodinium necroappetens</name>
    <dbReference type="NCBI Taxonomy" id="1628268"/>
    <lineage>
        <taxon>Eukaryota</taxon>
        <taxon>Sar</taxon>
        <taxon>Alveolata</taxon>
        <taxon>Dinophyceae</taxon>
        <taxon>Suessiales</taxon>
        <taxon>Symbiodiniaceae</taxon>
        <taxon>Symbiodinium</taxon>
    </lineage>
</organism>
<dbReference type="SUPFAM" id="SSF81324">
    <property type="entry name" value="Voltage-gated potassium channels"/>
    <property type="match status" value="1"/>
</dbReference>
<dbReference type="PANTHER" id="PTHR45628">
    <property type="entry name" value="VOLTAGE-DEPENDENT CALCIUM CHANNEL TYPE A SUBUNIT ALPHA-1"/>
    <property type="match status" value="1"/>
</dbReference>
<dbReference type="Proteomes" id="UP000601435">
    <property type="component" value="Unassembled WGS sequence"/>
</dbReference>
<dbReference type="Gene3D" id="1.10.287.70">
    <property type="match status" value="1"/>
</dbReference>
<dbReference type="GO" id="GO:0098703">
    <property type="term" value="P:calcium ion import across plasma membrane"/>
    <property type="evidence" value="ECO:0007669"/>
    <property type="project" value="TreeGrafter"/>
</dbReference>
<evidence type="ECO:0000259" key="16">
    <source>
        <dbReference type="PROSITE" id="PS50222"/>
    </source>
</evidence>
<feature type="region of interest" description="Disordered" evidence="14">
    <location>
        <begin position="47"/>
        <end position="91"/>
    </location>
</feature>
<evidence type="ECO:0000256" key="9">
    <source>
        <dbReference type="ARBA" id="ARBA00022989"/>
    </source>
</evidence>
<evidence type="ECO:0000256" key="5">
    <source>
        <dbReference type="ARBA" id="ARBA00022673"/>
    </source>
</evidence>
<dbReference type="InterPro" id="IPR002048">
    <property type="entry name" value="EF_hand_dom"/>
</dbReference>
<evidence type="ECO:0000256" key="10">
    <source>
        <dbReference type="ARBA" id="ARBA00023065"/>
    </source>
</evidence>
<evidence type="ECO:0000256" key="1">
    <source>
        <dbReference type="ARBA" id="ARBA00004141"/>
    </source>
</evidence>
<protein>
    <submittedName>
        <fullName evidence="17">Scn4aa protein</fullName>
    </submittedName>
</protein>
<feature type="transmembrane region" description="Helical" evidence="15">
    <location>
        <begin position="388"/>
        <end position="407"/>
    </location>
</feature>
<dbReference type="SUPFAM" id="SSF47473">
    <property type="entry name" value="EF-hand"/>
    <property type="match status" value="1"/>
</dbReference>
<dbReference type="EMBL" id="CAJNJA010029620">
    <property type="protein sequence ID" value="CAE7631937.1"/>
    <property type="molecule type" value="Genomic_DNA"/>
</dbReference>
<dbReference type="InterPro" id="IPR050599">
    <property type="entry name" value="VDCC_alpha-1_subunit"/>
</dbReference>
<evidence type="ECO:0000256" key="3">
    <source>
        <dbReference type="ARBA" id="ARBA00022553"/>
    </source>
</evidence>
<feature type="domain" description="EF-hand" evidence="16">
    <location>
        <begin position="517"/>
        <end position="552"/>
    </location>
</feature>
<dbReference type="PANTHER" id="PTHR45628:SF7">
    <property type="entry name" value="VOLTAGE-DEPENDENT CALCIUM CHANNEL TYPE A SUBUNIT ALPHA-1"/>
    <property type="match status" value="1"/>
</dbReference>
<keyword evidence="3" id="KW-0597">Phosphoprotein</keyword>
<feature type="transmembrane region" description="Helical" evidence="15">
    <location>
        <begin position="233"/>
        <end position="253"/>
    </location>
</feature>
<dbReference type="InterPro" id="IPR018247">
    <property type="entry name" value="EF_Hand_1_Ca_BS"/>
</dbReference>
<keyword evidence="2" id="KW-0813">Transport</keyword>
<dbReference type="GO" id="GO:0008331">
    <property type="term" value="F:high voltage-gated calcium channel activity"/>
    <property type="evidence" value="ECO:0007669"/>
    <property type="project" value="TreeGrafter"/>
</dbReference>
<dbReference type="InterPro" id="IPR011992">
    <property type="entry name" value="EF-hand-dom_pair"/>
</dbReference>
<dbReference type="OrthoDB" id="423365at2759"/>
<keyword evidence="10" id="KW-0406">Ion transport</keyword>
<accession>A0A812VLY9</accession>
<evidence type="ECO:0000256" key="7">
    <source>
        <dbReference type="ARBA" id="ARBA00022837"/>
    </source>
</evidence>
<comment type="caution">
    <text evidence="17">The sequence shown here is derived from an EMBL/GenBank/DDBJ whole genome shotgun (WGS) entry which is preliminary data.</text>
</comment>
<feature type="transmembrane region" description="Helical" evidence="15">
    <location>
        <begin position="273"/>
        <end position="296"/>
    </location>
</feature>
<keyword evidence="7" id="KW-0106">Calcium</keyword>
<dbReference type="InterPro" id="IPR005821">
    <property type="entry name" value="Ion_trans_dom"/>
</dbReference>
<evidence type="ECO:0000256" key="6">
    <source>
        <dbReference type="ARBA" id="ARBA00022692"/>
    </source>
</evidence>
<feature type="compositionally biased region" description="Basic and acidic residues" evidence="14">
    <location>
        <begin position="56"/>
        <end position="73"/>
    </location>
</feature>
<keyword evidence="13" id="KW-0407">Ion channel</keyword>
<feature type="transmembrane region" description="Helical" evidence="15">
    <location>
        <begin position="193"/>
        <end position="212"/>
    </location>
</feature>
<comment type="subcellular location">
    <subcellularLocation>
        <location evidence="1">Membrane</location>
        <topology evidence="1">Multi-pass membrane protein</topology>
    </subcellularLocation>
</comment>
<evidence type="ECO:0000256" key="11">
    <source>
        <dbReference type="ARBA" id="ARBA00023136"/>
    </source>
</evidence>
<evidence type="ECO:0000313" key="18">
    <source>
        <dbReference type="Proteomes" id="UP000601435"/>
    </source>
</evidence>
<dbReference type="PROSITE" id="PS00018">
    <property type="entry name" value="EF_HAND_1"/>
    <property type="match status" value="1"/>
</dbReference>
<proteinExistence type="predicted"/>
<keyword evidence="6 15" id="KW-0812">Transmembrane</keyword>
<evidence type="ECO:0000256" key="2">
    <source>
        <dbReference type="ARBA" id="ARBA00022448"/>
    </source>
</evidence>
<keyword evidence="4" id="KW-0109">Calcium transport</keyword>
<dbReference type="Gene3D" id="1.10.238.10">
    <property type="entry name" value="EF-hand"/>
    <property type="match status" value="1"/>
</dbReference>
<evidence type="ECO:0000313" key="17">
    <source>
        <dbReference type="EMBL" id="CAE7631937.1"/>
    </source>
</evidence>
<dbReference type="Gene3D" id="1.20.120.350">
    <property type="entry name" value="Voltage-gated potassium channels. Chain C"/>
    <property type="match status" value="1"/>
</dbReference>
<keyword evidence="11 15" id="KW-0472">Membrane</keyword>
<keyword evidence="8" id="KW-0851">Voltage-gated channel</keyword>
<evidence type="ECO:0000256" key="8">
    <source>
        <dbReference type="ARBA" id="ARBA00022882"/>
    </source>
</evidence>
<evidence type="ECO:0000256" key="15">
    <source>
        <dbReference type="SAM" id="Phobius"/>
    </source>
</evidence>
<dbReference type="PROSITE" id="PS50222">
    <property type="entry name" value="EF_HAND_2"/>
    <property type="match status" value="1"/>
</dbReference>
<dbReference type="Pfam" id="PF00520">
    <property type="entry name" value="Ion_trans"/>
    <property type="match status" value="1"/>
</dbReference>
<reference evidence="17" key="1">
    <citation type="submission" date="2021-02" db="EMBL/GenBank/DDBJ databases">
        <authorList>
            <person name="Dougan E. K."/>
            <person name="Rhodes N."/>
            <person name="Thang M."/>
            <person name="Chan C."/>
        </authorList>
    </citation>
    <scope>NUCLEOTIDE SEQUENCE</scope>
</reference>
<keyword evidence="9 15" id="KW-1133">Transmembrane helix</keyword>
<dbReference type="Pfam" id="PF13499">
    <property type="entry name" value="EF-hand_7"/>
    <property type="match status" value="1"/>
</dbReference>
<dbReference type="InterPro" id="IPR027359">
    <property type="entry name" value="Volt_channel_dom_sf"/>
</dbReference>
<keyword evidence="18" id="KW-1185">Reference proteome</keyword>
<keyword evidence="12" id="KW-0325">Glycoprotein</keyword>